<proteinExistence type="predicted"/>
<feature type="transmembrane region" description="Helical" evidence="1">
    <location>
        <begin position="20"/>
        <end position="43"/>
    </location>
</feature>
<dbReference type="InterPro" id="IPR045931">
    <property type="entry name" value="DUF6350"/>
</dbReference>
<evidence type="ECO:0000256" key="1">
    <source>
        <dbReference type="SAM" id="Phobius"/>
    </source>
</evidence>
<sequence>MPPSTRNRPGLVPPDWPWALRVAGECVLLSWLLVLATVLAVYLSGTAQDAAAALSADGAVRAATRLWGLGFGGTYSPFTGEGGDADRLSLPLLGLTLLHAVLAWGAAGRARLAGLLSVLWVGLAAGLAAGVLCLLGGGGPVWGAVPGVALVTGGTAWARWWRERRRAASQTGRTRLLPSGPDWLAEGLLLATRTAGLLALAALVTAGGMLLNGWERVTALQQALAGGGVAATASLVLLQLGWLPTWLVWALSWLTGAGFRVGDGTLFSPGGVRAGPVPSLPLLGALPDSGLGAVAVWVALVPLAVAALCAWSRRRRLCQLSLPGAVAACAAATGLLVVGAGLAFWAASGSAGPGRLTQVGPSTLGLVLLLVECGTGLCLTTVLLHPRTREHVTRTLFNADSKAL</sequence>
<keyword evidence="1" id="KW-0812">Transmembrane</keyword>
<dbReference type="AlphaFoldDB" id="A0A7T7M8K4"/>
<protein>
    <recommendedName>
        <fullName evidence="4">Beta-carotene 15,15'-monooxygenase</fullName>
    </recommendedName>
</protein>
<dbReference type="EMBL" id="CP066802">
    <property type="protein sequence ID" value="QQM66909.1"/>
    <property type="molecule type" value="Genomic_DNA"/>
</dbReference>
<dbReference type="Pfam" id="PF19877">
    <property type="entry name" value="DUF6350"/>
    <property type="match status" value="1"/>
</dbReference>
<dbReference type="KEGG" id="awe:JG540_07565"/>
<feature type="transmembrane region" description="Helical" evidence="1">
    <location>
        <begin position="114"/>
        <end position="137"/>
    </location>
</feature>
<gene>
    <name evidence="2" type="ORF">JG540_07565</name>
</gene>
<reference evidence="2 3" key="1">
    <citation type="submission" date="2020-12" db="EMBL/GenBank/DDBJ databases">
        <authorList>
            <person name="Zhou J."/>
        </authorList>
    </citation>
    <scope>NUCLEOTIDE SEQUENCE [LARGE SCALE GENOMIC DNA]</scope>
    <source>
        <strain evidence="2 3">CCUG 61299</strain>
    </source>
</reference>
<feature type="transmembrane region" description="Helical" evidence="1">
    <location>
        <begin position="223"/>
        <end position="243"/>
    </location>
</feature>
<evidence type="ECO:0000313" key="2">
    <source>
        <dbReference type="EMBL" id="QQM66909.1"/>
    </source>
</evidence>
<name>A0A7T7M8K4_9ACTO</name>
<accession>A0A7T7M8K4</accession>
<feature type="transmembrane region" description="Helical" evidence="1">
    <location>
        <begin position="366"/>
        <end position="384"/>
    </location>
</feature>
<keyword evidence="3" id="KW-1185">Reference proteome</keyword>
<dbReference type="RefSeq" id="WP_200275065.1">
    <property type="nucleotide sequence ID" value="NZ_CP066802.1"/>
</dbReference>
<evidence type="ECO:0000313" key="3">
    <source>
        <dbReference type="Proteomes" id="UP000595895"/>
    </source>
</evidence>
<dbReference type="Proteomes" id="UP000595895">
    <property type="component" value="Chromosome"/>
</dbReference>
<feature type="transmembrane region" description="Helical" evidence="1">
    <location>
        <begin position="324"/>
        <end position="346"/>
    </location>
</feature>
<evidence type="ECO:0008006" key="4">
    <source>
        <dbReference type="Google" id="ProtNLM"/>
    </source>
</evidence>
<keyword evidence="1" id="KW-0472">Membrane</keyword>
<feature type="transmembrane region" description="Helical" evidence="1">
    <location>
        <begin position="290"/>
        <end position="312"/>
    </location>
</feature>
<keyword evidence="1" id="KW-1133">Transmembrane helix</keyword>
<organism evidence="2 3">
    <name type="scientific">Actinomyces weissii</name>
    <dbReference type="NCBI Taxonomy" id="675090"/>
    <lineage>
        <taxon>Bacteria</taxon>
        <taxon>Bacillati</taxon>
        <taxon>Actinomycetota</taxon>
        <taxon>Actinomycetes</taxon>
        <taxon>Actinomycetales</taxon>
        <taxon>Actinomycetaceae</taxon>
        <taxon>Actinomyces</taxon>
    </lineage>
</organism>
<feature type="transmembrane region" description="Helical" evidence="1">
    <location>
        <begin position="188"/>
        <end position="211"/>
    </location>
</feature>